<sequence length="138" mass="16003">MVDLARVLKELHECNKDVQNFWNKAALSRSISLFLLAIHFEPPKNEICNKKCDFFIQEDVGYLLTPTSRLLLKDESNLSMIPFLQVELDPIMMDPWKYLSKWFQNGDFTPSLTVHGSTSLDTPRRNQSNRLFNKAIAN</sequence>
<dbReference type="Gene3D" id="1.10.10.10">
    <property type="entry name" value="Winged helix-like DNA-binding domain superfamily/Winged helix DNA-binding domain"/>
    <property type="match status" value="1"/>
</dbReference>
<evidence type="ECO:0000313" key="1">
    <source>
        <dbReference type="EMBL" id="MCD7460045.1"/>
    </source>
</evidence>
<reference evidence="1 2" key="1">
    <citation type="journal article" date="2021" name="BMC Genomics">
        <title>Datura genome reveals duplications of psychoactive alkaloid biosynthetic genes and high mutation rate following tissue culture.</title>
        <authorList>
            <person name="Rajewski A."/>
            <person name="Carter-House D."/>
            <person name="Stajich J."/>
            <person name="Litt A."/>
        </authorList>
    </citation>
    <scope>NUCLEOTIDE SEQUENCE [LARGE SCALE GENOMIC DNA]</scope>
    <source>
        <strain evidence="1">AR-01</strain>
    </source>
</reference>
<dbReference type="Proteomes" id="UP000823775">
    <property type="component" value="Unassembled WGS sequence"/>
</dbReference>
<keyword evidence="2" id="KW-1185">Reference proteome</keyword>
<accession>A0ABS8SMQ1</accession>
<evidence type="ECO:0000313" key="2">
    <source>
        <dbReference type="Proteomes" id="UP000823775"/>
    </source>
</evidence>
<dbReference type="InterPro" id="IPR036388">
    <property type="entry name" value="WH-like_DNA-bd_sf"/>
</dbReference>
<dbReference type="EMBL" id="JACEIK010000632">
    <property type="protein sequence ID" value="MCD7460045.1"/>
    <property type="molecule type" value="Genomic_DNA"/>
</dbReference>
<gene>
    <name evidence="1" type="ORF">HAX54_042745</name>
</gene>
<organism evidence="1 2">
    <name type="scientific">Datura stramonium</name>
    <name type="common">Jimsonweed</name>
    <name type="synonym">Common thornapple</name>
    <dbReference type="NCBI Taxonomy" id="4076"/>
    <lineage>
        <taxon>Eukaryota</taxon>
        <taxon>Viridiplantae</taxon>
        <taxon>Streptophyta</taxon>
        <taxon>Embryophyta</taxon>
        <taxon>Tracheophyta</taxon>
        <taxon>Spermatophyta</taxon>
        <taxon>Magnoliopsida</taxon>
        <taxon>eudicotyledons</taxon>
        <taxon>Gunneridae</taxon>
        <taxon>Pentapetalae</taxon>
        <taxon>asterids</taxon>
        <taxon>lamiids</taxon>
        <taxon>Solanales</taxon>
        <taxon>Solanaceae</taxon>
        <taxon>Solanoideae</taxon>
        <taxon>Datureae</taxon>
        <taxon>Datura</taxon>
    </lineage>
</organism>
<protein>
    <submittedName>
        <fullName evidence="1">Uncharacterized protein</fullName>
    </submittedName>
</protein>
<comment type="caution">
    <text evidence="1">The sequence shown here is derived from an EMBL/GenBank/DDBJ whole genome shotgun (WGS) entry which is preliminary data.</text>
</comment>
<name>A0ABS8SMQ1_DATST</name>
<proteinExistence type="predicted"/>